<comment type="caution">
    <text evidence="1">The sequence shown here is derived from an EMBL/GenBank/DDBJ whole genome shotgun (WGS) entry which is preliminary data.</text>
</comment>
<protein>
    <submittedName>
        <fullName evidence="1">Uncharacterized protein</fullName>
    </submittedName>
</protein>
<name>A0A645ANR6_9ZZZZ</name>
<reference evidence="1" key="1">
    <citation type="submission" date="2019-08" db="EMBL/GenBank/DDBJ databases">
        <authorList>
            <person name="Kucharzyk K."/>
            <person name="Murdoch R.W."/>
            <person name="Higgins S."/>
            <person name="Loffler F."/>
        </authorList>
    </citation>
    <scope>NUCLEOTIDE SEQUENCE</scope>
</reference>
<evidence type="ECO:0000313" key="1">
    <source>
        <dbReference type="EMBL" id="MPM54408.1"/>
    </source>
</evidence>
<sequence>MKENGPNSGKRPPAGADNVTIDRNSEEAVFIGERTQKVVKLRRSLRSPEENIEVPPISARPEYCGASESGVCLFAFLPYWYYDECLRSILLSKN</sequence>
<dbReference type="EMBL" id="VSSQ01014787">
    <property type="protein sequence ID" value="MPM54408.1"/>
    <property type="molecule type" value="Genomic_DNA"/>
</dbReference>
<accession>A0A645ANR6</accession>
<dbReference type="AlphaFoldDB" id="A0A645ANR6"/>
<organism evidence="1">
    <name type="scientific">bioreactor metagenome</name>
    <dbReference type="NCBI Taxonomy" id="1076179"/>
    <lineage>
        <taxon>unclassified sequences</taxon>
        <taxon>metagenomes</taxon>
        <taxon>ecological metagenomes</taxon>
    </lineage>
</organism>
<gene>
    <name evidence="1" type="ORF">SDC9_101186</name>
</gene>
<proteinExistence type="predicted"/>